<dbReference type="AlphaFoldDB" id="A0A1J4J1T3"/>
<gene>
    <name evidence="1" type="ORF">TRFO_40245</name>
</gene>
<dbReference type="EMBL" id="MLAK01001398">
    <property type="protein sequence ID" value="OHS93472.1"/>
    <property type="molecule type" value="Genomic_DNA"/>
</dbReference>
<evidence type="ECO:0000313" key="2">
    <source>
        <dbReference type="Proteomes" id="UP000179807"/>
    </source>
</evidence>
<proteinExistence type="predicted"/>
<dbReference type="GeneID" id="94847790"/>
<accession>A0A1J4J1T3</accession>
<name>A0A1J4J1T3_9EUKA</name>
<reference evidence="1" key="1">
    <citation type="submission" date="2016-10" db="EMBL/GenBank/DDBJ databases">
        <authorList>
            <person name="Benchimol M."/>
            <person name="Almeida L.G."/>
            <person name="Vasconcelos A.T."/>
            <person name="Perreira-Neves A."/>
            <person name="Rosa I.A."/>
            <person name="Tasca T."/>
            <person name="Bogo M.R."/>
            <person name="de Souza W."/>
        </authorList>
    </citation>
    <scope>NUCLEOTIDE SEQUENCE [LARGE SCALE GENOMIC DNA]</scope>
    <source>
        <strain evidence="1">K</strain>
    </source>
</reference>
<evidence type="ECO:0008006" key="3">
    <source>
        <dbReference type="Google" id="ProtNLM"/>
    </source>
</evidence>
<organism evidence="1 2">
    <name type="scientific">Tritrichomonas foetus</name>
    <dbReference type="NCBI Taxonomy" id="1144522"/>
    <lineage>
        <taxon>Eukaryota</taxon>
        <taxon>Metamonada</taxon>
        <taxon>Parabasalia</taxon>
        <taxon>Tritrichomonadida</taxon>
        <taxon>Tritrichomonadidae</taxon>
        <taxon>Tritrichomonas</taxon>
    </lineage>
</organism>
<sequence>MGKYYTKYNIKTFFSSSKFTYHNKLIDRAIRTIRDDMGLDLFKLADINLMRQCVNYYNNTIHSSLKLRDLSFKKKWTYYTPAPMNNNIDLEWRYIRQMDLKVKKLMNKPEMQSLLFYKPDNILLIHLDLAKTNKAFEKRRRIFNELATFNRYVNGNVECTLLRPYQKIQTVQVPLMYTKYICENIESLPKYYKEYFLL</sequence>
<keyword evidence="2" id="KW-1185">Reference proteome</keyword>
<comment type="caution">
    <text evidence="1">The sequence shown here is derived from an EMBL/GenBank/DDBJ whole genome shotgun (WGS) entry which is preliminary data.</text>
</comment>
<dbReference type="Proteomes" id="UP000179807">
    <property type="component" value="Unassembled WGS sequence"/>
</dbReference>
<dbReference type="VEuPathDB" id="TrichDB:TRFO_40245"/>
<dbReference type="RefSeq" id="XP_068346609.1">
    <property type="nucleotide sequence ID" value="XM_068513086.1"/>
</dbReference>
<evidence type="ECO:0000313" key="1">
    <source>
        <dbReference type="EMBL" id="OHS93472.1"/>
    </source>
</evidence>
<protein>
    <recommendedName>
        <fullName evidence="3">Integrase catalytic domain-containing protein</fullName>
    </recommendedName>
</protein>